<dbReference type="Pfam" id="PF02970">
    <property type="entry name" value="TBCA"/>
    <property type="match status" value="1"/>
</dbReference>
<keyword evidence="3" id="KW-0963">Cytoplasm</keyword>
<dbReference type="AlphaFoldDB" id="B8CB92"/>
<dbReference type="InParanoid" id="B8CB92"/>
<dbReference type="SUPFAM" id="SSF46988">
    <property type="entry name" value="Tubulin chaperone cofactor A"/>
    <property type="match status" value="1"/>
</dbReference>
<evidence type="ECO:0000256" key="3">
    <source>
        <dbReference type="RuleBase" id="RU364030"/>
    </source>
</evidence>
<dbReference type="PANTHER" id="PTHR21500">
    <property type="entry name" value="TUBULIN-SPECIFIC CHAPERONE A"/>
    <property type="match status" value="1"/>
</dbReference>
<dbReference type="EMBL" id="CM000648">
    <property type="protein sequence ID" value="EED89278.1"/>
    <property type="molecule type" value="Genomic_DNA"/>
</dbReference>
<keyword evidence="3" id="KW-0493">Microtubule</keyword>
<evidence type="ECO:0000256" key="1">
    <source>
        <dbReference type="ARBA" id="ARBA00006806"/>
    </source>
</evidence>
<dbReference type="GeneID" id="7453016"/>
<gene>
    <name evidence="4" type="ORF">THAPSDRAFT_20014</name>
</gene>
<dbReference type="eggNOG" id="ENOG502SCDH">
    <property type="taxonomic scope" value="Eukaryota"/>
</dbReference>
<dbReference type="Gene3D" id="1.20.58.90">
    <property type="match status" value="1"/>
</dbReference>
<dbReference type="PaxDb" id="35128-Thaps20014"/>
<dbReference type="GO" id="GO:0007023">
    <property type="term" value="P:post-chaperonin tubulin folding pathway"/>
    <property type="evidence" value="ECO:0007669"/>
    <property type="project" value="UniProtKB-UniRule"/>
</dbReference>
<dbReference type="STRING" id="35128.B8CB92"/>
<keyword evidence="3" id="KW-0206">Cytoskeleton</keyword>
<dbReference type="HOGENOM" id="CLU_130569_2_0_1"/>
<dbReference type="InterPro" id="IPR004226">
    <property type="entry name" value="TBCA"/>
</dbReference>
<comment type="subunit">
    <text evidence="3">Supercomplex made of cofactors A to E. Cofactors A and D function by capturing and stabilizing tubulin in a quasi-native conformation. Cofactor E binds to the cofactor D-tubulin complex; interaction with cofactor C then causes the release of tubulin polypeptides that are committed to the native state.</text>
</comment>
<dbReference type="GO" id="GO:0007021">
    <property type="term" value="P:tubulin complex assembly"/>
    <property type="evidence" value="ECO:0007669"/>
    <property type="project" value="UniProtKB-UniRule"/>
</dbReference>
<evidence type="ECO:0000256" key="2">
    <source>
        <dbReference type="ARBA" id="ARBA00023186"/>
    </source>
</evidence>
<evidence type="ECO:0000313" key="5">
    <source>
        <dbReference type="Proteomes" id="UP000001449"/>
    </source>
</evidence>
<protein>
    <recommendedName>
        <fullName evidence="3">Tubulin-specific chaperone A</fullName>
    </recommendedName>
</protein>
<comment type="subcellular location">
    <subcellularLocation>
        <location evidence="3">Cytoplasm</location>
        <location evidence="3">Cytoskeleton</location>
    </subcellularLocation>
</comment>
<keyword evidence="2 3" id="KW-0143">Chaperone</keyword>
<dbReference type="OMA" id="LGESQMM"/>
<reference evidence="4 5" key="2">
    <citation type="journal article" date="2008" name="Nature">
        <title>The Phaeodactylum genome reveals the evolutionary history of diatom genomes.</title>
        <authorList>
            <person name="Bowler C."/>
            <person name="Allen A.E."/>
            <person name="Badger J.H."/>
            <person name="Grimwood J."/>
            <person name="Jabbari K."/>
            <person name="Kuo A."/>
            <person name="Maheswari U."/>
            <person name="Martens C."/>
            <person name="Maumus F."/>
            <person name="Otillar R.P."/>
            <person name="Rayko E."/>
            <person name="Salamov A."/>
            <person name="Vandepoele K."/>
            <person name="Beszteri B."/>
            <person name="Gruber A."/>
            <person name="Heijde M."/>
            <person name="Katinka M."/>
            <person name="Mock T."/>
            <person name="Valentin K."/>
            <person name="Verret F."/>
            <person name="Berges J.A."/>
            <person name="Brownlee C."/>
            <person name="Cadoret J.P."/>
            <person name="Chiovitti A."/>
            <person name="Choi C.J."/>
            <person name="Coesel S."/>
            <person name="De Martino A."/>
            <person name="Detter J.C."/>
            <person name="Durkin C."/>
            <person name="Falciatore A."/>
            <person name="Fournet J."/>
            <person name="Haruta M."/>
            <person name="Huysman M.J."/>
            <person name="Jenkins B.D."/>
            <person name="Jiroutova K."/>
            <person name="Jorgensen R.E."/>
            <person name="Joubert Y."/>
            <person name="Kaplan A."/>
            <person name="Kroger N."/>
            <person name="Kroth P.G."/>
            <person name="La Roche J."/>
            <person name="Lindquist E."/>
            <person name="Lommer M."/>
            <person name="Martin-Jezequel V."/>
            <person name="Lopez P.J."/>
            <person name="Lucas S."/>
            <person name="Mangogna M."/>
            <person name="McGinnis K."/>
            <person name="Medlin L.K."/>
            <person name="Montsant A."/>
            <person name="Oudot-Le Secq M.P."/>
            <person name="Napoli C."/>
            <person name="Obornik M."/>
            <person name="Parker M.S."/>
            <person name="Petit J.L."/>
            <person name="Porcel B.M."/>
            <person name="Poulsen N."/>
            <person name="Robison M."/>
            <person name="Rychlewski L."/>
            <person name="Rynearson T.A."/>
            <person name="Schmutz J."/>
            <person name="Shapiro H."/>
            <person name="Siaut M."/>
            <person name="Stanley M."/>
            <person name="Sussman M.R."/>
            <person name="Taylor A.R."/>
            <person name="Vardi A."/>
            <person name="von Dassow P."/>
            <person name="Vyverman W."/>
            <person name="Willis A."/>
            <person name="Wyrwicz L.S."/>
            <person name="Rokhsar D.S."/>
            <person name="Weissenbach J."/>
            <person name="Armbrust E.V."/>
            <person name="Green B.R."/>
            <person name="Van de Peer Y."/>
            <person name="Grigoriev I.V."/>
        </authorList>
    </citation>
    <scope>NUCLEOTIDE SEQUENCE [LARGE SCALE GENOMIC DNA]</scope>
    <source>
        <strain evidence="4 5">CCMP1335</strain>
    </source>
</reference>
<feature type="non-terminal residue" evidence="4">
    <location>
        <position position="1"/>
    </location>
</feature>
<evidence type="ECO:0000313" key="4">
    <source>
        <dbReference type="EMBL" id="EED89278.1"/>
    </source>
</evidence>
<name>B8CB92_THAPS</name>
<organism evidence="4 5">
    <name type="scientific">Thalassiosira pseudonana</name>
    <name type="common">Marine diatom</name>
    <name type="synonym">Cyclotella nana</name>
    <dbReference type="NCBI Taxonomy" id="35128"/>
    <lineage>
        <taxon>Eukaryota</taxon>
        <taxon>Sar</taxon>
        <taxon>Stramenopiles</taxon>
        <taxon>Ochrophyta</taxon>
        <taxon>Bacillariophyta</taxon>
        <taxon>Coscinodiscophyceae</taxon>
        <taxon>Thalassiosirophycidae</taxon>
        <taxon>Thalassiosirales</taxon>
        <taxon>Thalassiosiraceae</taxon>
        <taxon>Thalassiosira</taxon>
    </lineage>
</organism>
<dbReference type="Proteomes" id="UP000001449">
    <property type="component" value="Chromosome 13"/>
</dbReference>
<keyword evidence="5" id="KW-1185">Reference proteome</keyword>
<dbReference type="PANTHER" id="PTHR21500:SF0">
    <property type="entry name" value="TUBULIN-SPECIFIC CHAPERONE A"/>
    <property type="match status" value="1"/>
</dbReference>
<dbReference type="KEGG" id="tps:THAPSDRAFT_20014"/>
<reference evidence="4 5" key="1">
    <citation type="journal article" date="2004" name="Science">
        <title>The genome of the diatom Thalassiosira pseudonana: ecology, evolution, and metabolism.</title>
        <authorList>
            <person name="Armbrust E.V."/>
            <person name="Berges J.A."/>
            <person name="Bowler C."/>
            <person name="Green B.R."/>
            <person name="Martinez D."/>
            <person name="Putnam N.H."/>
            <person name="Zhou S."/>
            <person name="Allen A.E."/>
            <person name="Apt K.E."/>
            <person name="Bechner M."/>
            <person name="Brzezinski M.A."/>
            <person name="Chaal B.K."/>
            <person name="Chiovitti A."/>
            <person name="Davis A.K."/>
            <person name="Demarest M.S."/>
            <person name="Detter J.C."/>
            <person name="Glavina T."/>
            <person name="Goodstein D."/>
            <person name="Hadi M.Z."/>
            <person name="Hellsten U."/>
            <person name="Hildebrand M."/>
            <person name="Jenkins B.D."/>
            <person name="Jurka J."/>
            <person name="Kapitonov V.V."/>
            <person name="Kroger N."/>
            <person name="Lau W.W."/>
            <person name="Lane T.W."/>
            <person name="Larimer F.W."/>
            <person name="Lippmeier J.C."/>
            <person name="Lucas S."/>
            <person name="Medina M."/>
            <person name="Montsant A."/>
            <person name="Obornik M."/>
            <person name="Parker M.S."/>
            <person name="Palenik B."/>
            <person name="Pazour G.J."/>
            <person name="Richardson P.M."/>
            <person name="Rynearson T.A."/>
            <person name="Saito M.A."/>
            <person name="Schwartz D.C."/>
            <person name="Thamatrakoln K."/>
            <person name="Valentin K."/>
            <person name="Vardi A."/>
            <person name="Wilkerson F.P."/>
            <person name="Rokhsar D.S."/>
        </authorList>
    </citation>
    <scope>NUCLEOTIDE SEQUENCE [LARGE SCALE GENOMIC DNA]</scope>
    <source>
        <strain evidence="4 5">CCMP1335</strain>
    </source>
</reference>
<feature type="non-terminal residue" evidence="4">
    <location>
        <position position="73"/>
    </location>
</feature>
<sequence>QRLIKEAAYYEKEVLENEHQLQQMKSDNRDPYDIKKFQEVLGESQMMIPDSICRRDKALTDLKEFLTTLERQE</sequence>
<dbReference type="GO" id="GO:0005874">
    <property type="term" value="C:microtubule"/>
    <property type="evidence" value="ECO:0007669"/>
    <property type="project" value="UniProtKB-KW"/>
</dbReference>
<accession>B8CB92</accession>
<dbReference type="RefSeq" id="XP_002293542.1">
    <property type="nucleotide sequence ID" value="XM_002293506.1"/>
</dbReference>
<dbReference type="InterPro" id="IPR036126">
    <property type="entry name" value="TBCA_sf"/>
</dbReference>
<proteinExistence type="inferred from homology"/>
<comment type="similarity">
    <text evidence="1 3">Belongs to the TBCA family.</text>
</comment>
<dbReference type="GO" id="GO:0048487">
    <property type="term" value="F:beta-tubulin binding"/>
    <property type="evidence" value="ECO:0007669"/>
    <property type="project" value="InterPro"/>
</dbReference>